<organism evidence="1 2">
    <name type="scientific">Clostridium ragsdalei P11</name>
    <dbReference type="NCBI Taxonomy" id="1353534"/>
    <lineage>
        <taxon>Bacteria</taxon>
        <taxon>Bacillati</taxon>
        <taxon>Bacillota</taxon>
        <taxon>Clostridia</taxon>
        <taxon>Eubacteriales</taxon>
        <taxon>Clostridiaceae</taxon>
        <taxon>Clostridium</taxon>
    </lineage>
</organism>
<dbReference type="AlphaFoldDB" id="A0A1A6ANH3"/>
<keyword evidence="2" id="KW-1185">Reference proteome</keyword>
<proteinExistence type="predicted"/>
<sequence length="399" mass="46641">MVKFIPTDMNKFSLPRVVSNDKDYYIELLAYLKRYIKHVQEIPNLEKQCLDKTKKNIKLLIESLRLYNNARIGEAKECIKEILKDYCNESYIVATVDKNYAFRGMAPIDIQSKKFNYDKVYTDEYSKMNEYPLSFFKSRVKVESINKRDMLHIPFDERGLIKTQRFSIAGVPCLYVATTSFGCWLEMGMPEADVFQVASYKLPNNLKILNMCISQHTINGSTGGGYVEDYELHHVCSLIEMFPLVCATSFKVLEVNRSFKSEYIISQLLMQVANELGIDGIAYLSKKMQDNYAYPQLVNLAIPMPCYKFPPYDENSLDMYWKDAKKIKLSNVFRYSKFLETCSQNNVNYEPERLSYINKIYCNGYSDHILLAGKEIKYTETKFSKFDNFLINQEHYTFK</sequence>
<protein>
    <recommendedName>
        <fullName evidence="3">RES domain protein</fullName>
    </recommendedName>
</protein>
<dbReference type="PATRIC" id="fig|1353534.3.peg.2984"/>
<evidence type="ECO:0008006" key="3">
    <source>
        <dbReference type="Google" id="ProtNLM"/>
    </source>
</evidence>
<dbReference type="EMBL" id="LROS01000035">
    <property type="protein sequence ID" value="OBR91578.1"/>
    <property type="molecule type" value="Genomic_DNA"/>
</dbReference>
<name>A0A1A6ANH3_9CLOT</name>
<comment type="caution">
    <text evidence="1">The sequence shown here is derived from an EMBL/GenBank/DDBJ whole genome shotgun (WGS) entry which is preliminary data.</text>
</comment>
<evidence type="ECO:0000313" key="1">
    <source>
        <dbReference type="EMBL" id="OBR91578.1"/>
    </source>
</evidence>
<evidence type="ECO:0000313" key="2">
    <source>
        <dbReference type="Proteomes" id="UP000093954"/>
    </source>
</evidence>
<reference evidence="1 2" key="1">
    <citation type="journal article" date="2012" name="Front. Microbiol.">
        <title>Draft Genome Sequence of the Virulent Strain 01-B526 of the Fish Pathogen Aeromonas salmonicida.</title>
        <authorList>
            <person name="Charette S.J."/>
            <person name="Brochu F."/>
            <person name="Boyle B."/>
            <person name="Filion G."/>
            <person name="Tanaka K.H."/>
            <person name="Derome N."/>
        </authorList>
    </citation>
    <scope>NUCLEOTIDE SEQUENCE [LARGE SCALE GENOMIC DNA]</scope>
    <source>
        <strain evidence="1 2">P11</strain>
    </source>
</reference>
<gene>
    <name evidence="1" type="ORF">CLRAG_29420</name>
</gene>
<dbReference type="Proteomes" id="UP000093954">
    <property type="component" value="Unassembled WGS sequence"/>
</dbReference>
<accession>A0A1A6ANH3</accession>
<dbReference type="RefSeq" id="WP_065079089.1">
    <property type="nucleotide sequence ID" value="NZ_LROS01000035.1"/>
</dbReference>